<dbReference type="EMBL" id="JAJJPB010000001">
    <property type="protein sequence ID" value="MCC9293592.1"/>
    <property type="molecule type" value="Genomic_DNA"/>
</dbReference>
<dbReference type="RefSeq" id="WP_229980613.1">
    <property type="nucleotide sequence ID" value="NZ_JAJJPB010000001.1"/>
</dbReference>
<feature type="domain" description="Quinolinate phosphoribosyl transferase C-terminal" evidence="5">
    <location>
        <begin position="88"/>
        <end position="262"/>
    </location>
</feature>
<accession>A0ABS8N1C8</accession>
<dbReference type="SUPFAM" id="SSF54675">
    <property type="entry name" value="Nicotinate/Quinolinate PRTase N-terminal domain-like"/>
    <property type="match status" value="1"/>
</dbReference>
<dbReference type="InterPro" id="IPR027277">
    <property type="entry name" value="NadC/ModD"/>
</dbReference>
<comment type="caution">
    <text evidence="7">The sequence shown here is derived from an EMBL/GenBank/DDBJ whole genome shotgun (WGS) entry which is preliminary data.</text>
</comment>
<sequence>MELREYLFSDIRNYKWNFKIISKQEGVFSGSQRLKKVADELRIESKKIYSEGDKVKAGDCVFSGNGDAEQIVKAEEMLLGAIGKFSGIATAAYKFSREAGCNVKVVCGAFKKIPVEIKRDARQSILSGGIGTRIIDEPFVYLDKNYVRLLGCVKKAVKRAKQYDSTRIIVVQLRGEINSIVEEAIQAVEAGAGILMVDTGNIGDLKSVVSIASKYKSSKNIKIAYSGGISLKDIKIIEDYGADIVDVGRAIIDAPMLDFSLDVVK</sequence>
<dbReference type="Pfam" id="PF02749">
    <property type="entry name" value="QRPTase_N"/>
    <property type="match status" value="1"/>
</dbReference>
<dbReference type="InterPro" id="IPR022412">
    <property type="entry name" value="Quinolinate_PRibosylTrfase_N"/>
</dbReference>
<evidence type="ECO:0000256" key="1">
    <source>
        <dbReference type="ARBA" id="ARBA00009400"/>
    </source>
</evidence>
<dbReference type="Pfam" id="PF01729">
    <property type="entry name" value="QRPTase_C"/>
    <property type="match status" value="1"/>
</dbReference>
<dbReference type="Proteomes" id="UP001165422">
    <property type="component" value="Unassembled WGS sequence"/>
</dbReference>
<dbReference type="InterPro" id="IPR013785">
    <property type="entry name" value="Aldolase_TIM"/>
</dbReference>
<keyword evidence="2" id="KW-0328">Glycosyltransferase</keyword>
<protein>
    <submittedName>
        <fullName evidence="7">Nicotinate-nucleotide pyrophosphorylase</fullName>
    </submittedName>
</protein>
<evidence type="ECO:0000259" key="6">
    <source>
        <dbReference type="Pfam" id="PF02749"/>
    </source>
</evidence>
<evidence type="ECO:0000256" key="4">
    <source>
        <dbReference type="ARBA" id="ARBA00047445"/>
    </source>
</evidence>
<dbReference type="Gene3D" id="3.20.20.70">
    <property type="entry name" value="Aldolase class I"/>
    <property type="match status" value="1"/>
</dbReference>
<reference evidence="7" key="1">
    <citation type="submission" date="2021-11" db="EMBL/GenBank/DDBJ databases">
        <authorList>
            <person name="Qingchun L."/>
            <person name="Dong Z."/>
            <person name="Zongwei Q."/>
            <person name="Jia Z."/>
            <person name="Duotao L."/>
        </authorList>
    </citation>
    <scope>NUCLEOTIDE SEQUENCE</scope>
    <source>
        <strain evidence="7">WLY-B-L2</strain>
    </source>
</reference>
<dbReference type="InterPro" id="IPR036068">
    <property type="entry name" value="Nicotinate_pribotase-like_C"/>
</dbReference>
<keyword evidence="8" id="KW-1185">Reference proteome</keyword>
<evidence type="ECO:0000313" key="8">
    <source>
        <dbReference type="Proteomes" id="UP001165422"/>
    </source>
</evidence>
<keyword evidence="3" id="KW-0808">Transferase</keyword>
<evidence type="ECO:0000313" key="7">
    <source>
        <dbReference type="EMBL" id="MCC9293592.1"/>
    </source>
</evidence>
<evidence type="ECO:0000259" key="5">
    <source>
        <dbReference type="Pfam" id="PF01729"/>
    </source>
</evidence>
<dbReference type="SUPFAM" id="SSF51690">
    <property type="entry name" value="Nicotinate/Quinolinate PRTase C-terminal domain-like"/>
    <property type="match status" value="1"/>
</dbReference>
<name>A0ABS8N1C8_9CLOT</name>
<dbReference type="Gene3D" id="3.90.1170.20">
    <property type="entry name" value="Quinolinate phosphoribosyl transferase, N-terminal domain"/>
    <property type="match status" value="1"/>
</dbReference>
<dbReference type="PANTHER" id="PTHR32179">
    <property type="entry name" value="NICOTINATE-NUCLEOTIDE PYROPHOSPHORYLASE [CARBOXYLATING]"/>
    <property type="match status" value="1"/>
</dbReference>
<comment type="similarity">
    <text evidence="1">Belongs to the NadC/ModD family.</text>
</comment>
<comment type="catalytic activity">
    <reaction evidence="4">
        <text>nicotinate beta-D-ribonucleotide + CO2 + diphosphate = quinolinate + 5-phospho-alpha-D-ribose 1-diphosphate + 2 H(+)</text>
        <dbReference type="Rhea" id="RHEA:12733"/>
        <dbReference type="ChEBI" id="CHEBI:15378"/>
        <dbReference type="ChEBI" id="CHEBI:16526"/>
        <dbReference type="ChEBI" id="CHEBI:29959"/>
        <dbReference type="ChEBI" id="CHEBI:33019"/>
        <dbReference type="ChEBI" id="CHEBI:57502"/>
        <dbReference type="ChEBI" id="CHEBI:58017"/>
        <dbReference type="EC" id="2.4.2.19"/>
    </reaction>
</comment>
<evidence type="ECO:0000256" key="2">
    <source>
        <dbReference type="ARBA" id="ARBA00022676"/>
    </source>
</evidence>
<gene>
    <name evidence="7" type="ORF">LN736_01720</name>
</gene>
<organism evidence="7 8">
    <name type="scientific">Clostridium aromativorans</name>
    <dbReference type="NCBI Taxonomy" id="2836848"/>
    <lineage>
        <taxon>Bacteria</taxon>
        <taxon>Bacillati</taxon>
        <taxon>Bacillota</taxon>
        <taxon>Clostridia</taxon>
        <taxon>Eubacteriales</taxon>
        <taxon>Clostridiaceae</taxon>
        <taxon>Clostridium</taxon>
    </lineage>
</organism>
<evidence type="ECO:0000256" key="3">
    <source>
        <dbReference type="ARBA" id="ARBA00022679"/>
    </source>
</evidence>
<dbReference type="InterPro" id="IPR037128">
    <property type="entry name" value="Quinolinate_PRibosylTase_N_sf"/>
</dbReference>
<proteinExistence type="inferred from homology"/>
<dbReference type="InterPro" id="IPR002638">
    <property type="entry name" value="Quinolinate_PRibosylTrfase_C"/>
</dbReference>
<feature type="domain" description="Quinolinate phosphoribosyl transferase N-terminal" evidence="6">
    <location>
        <begin position="12"/>
        <end position="86"/>
    </location>
</feature>
<dbReference type="PANTHER" id="PTHR32179:SF3">
    <property type="entry name" value="NICOTINATE-NUCLEOTIDE PYROPHOSPHORYLASE [CARBOXYLATING]"/>
    <property type="match status" value="1"/>
</dbReference>